<evidence type="ECO:0000313" key="2">
    <source>
        <dbReference type="EMBL" id="KAK8540176.1"/>
    </source>
</evidence>
<dbReference type="Gene3D" id="3.30.70.100">
    <property type="match status" value="1"/>
</dbReference>
<evidence type="ECO:0000259" key="1">
    <source>
        <dbReference type="PROSITE" id="PS50846"/>
    </source>
</evidence>
<feature type="domain" description="HMA" evidence="1">
    <location>
        <begin position="141"/>
        <end position="207"/>
    </location>
</feature>
<protein>
    <recommendedName>
        <fullName evidence="1">HMA domain-containing protein</fullName>
    </recommendedName>
</protein>
<sequence length="210" mass="22722">MKGMNILCASQASTAIRSSTGMGTASAGGQTPSASIRDAKRFTKTLPSNLCTSQPSPLNPLPYHQLRNNVNDRTCSNNNNPVSDMSNGLSKRYKKIKTPTENTSLKPMDVFTRKSTCSDNAMIQSVIQDQPIVSEPSCSNHQVVVLKVSLHCKGCEGKVRKHLSRMEGVTSFTIDSAAKKVTIVGDVTPFGVLASVSKVKTAQFWTTEQR</sequence>
<reference evidence="2 3" key="1">
    <citation type="journal article" date="2024" name="G3 (Bethesda)">
        <title>Genome assembly of Hibiscus sabdariffa L. provides insights into metabolisms of medicinal natural products.</title>
        <authorList>
            <person name="Kim T."/>
        </authorList>
    </citation>
    <scope>NUCLEOTIDE SEQUENCE [LARGE SCALE GENOMIC DNA]</scope>
    <source>
        <strain evidence="2">TK-2024</strain>
        <tissue evidence="2">Old leaves</tissue>
    </source>
</reference>
<dbReference type="EMBL" id="JBBPBM010000025">
    <property type="protein sequence ID" value="KAK8540176.1"/>
    <property type="molecule type" value="Genomic_DNA"/>
</dbReference>
<dbReference type="PANTHER" id="PTHR46119">
    <property type="entry name" value="OS08G0405700 PROTEIN"/>
    <property type="match status" value="1"/>
</dbReference>
<comment type="caution">
    <text evidence="2">The sequence shown here is derived from an EMBL/GenBank/DDBJ whole genome shotgun (WGS) entry which is preliminary data.</text>
</comment>
<organism evidence="2 3">
    <name type="scientific">Hibiscus sabdariffa</name>
    <name type="common">roselle</name>
    <dbReference type="NCBI Taxonomy" id="183260"/>
    <lineage>
        <taxon>Eukaryota</taxon>
        <taxon>Viridiplantae</taxon>
        <taxon>Streptophyta</taxon>
        <taxon>Embryophyta</taxon>
        <taxon>Tracheophyta</taxon>
        <taxon>Spermatophyta</taxon>
        <taxon>Magnoliopsida</taxon>
        <taxon>eudicotyledons</taxon>
        <taxon>Gunneridae</taxon>
        <taxon>Pentapetalae</taxon>
        <taxon>rosids</taxon>
        <taxon>malvids</taxon>
        <taxon>Malvales</taxon>
        <taxon>Malvaceae</taxon>
        <taxon>Malvoideae</taxon>
        <taxon>Hibiscus</taxon>
    </lineage>
</organism>
<dbReference type="SUPFAM" id="SSF55008">
    <property type="entry name" value="HMA, heavy metal-associated domain"/>
    <property type="match status" value="1"/>
</dbReference>
<name>A0ABR2DIQ2_9ROSI</name>
<keyword evidence="3" id="KW-1185">Reference proteome</keyword>
<proteinExistence type="predicted"/>
<dbReference type="Proteomes" id="UP001472677">
    <property type="component" value="Unassembled WGS sequence"/>
</dbReference>
<dbReference type="InterPro" id="IPR036163">
    <property type="entry name" value="HMA_dom_sf"/>
</dbReference>
<dbReference type="PROSITE" id="PS50846">
    <property type="entry name" value="HMA_2"/>
    <property type="match status" value="1"/>
</dbReference>
<dbReference type="InterPro" id="IPR006121">
    <property type="entry name" value="HMA_dom"/>
</dbReference>
<gene>
    <name evidence="2" type="ORF">V6N12_046467</name>
</gene>
<dbReference type="InterPro" id="IPR044526">
    <property type="entry name" value="NAKR1-3"/>
</dbReference>
<dbReference type="Pfam" id="PF00403">
    <property type="entry name" value="HMA"/>
    <property type="match status" value="1"/>
</dbReference>
<dbReference type="PANTHER" id="PTHR46119:SF15">
    <property type="entry name" value="PROTEIN SODIUM POTASSIUM ROOT DEFECTIVE 2"/>
    <property type="match status" value="1"/>
</dbReference>
<accession>A0ABR2DIQ2</accession>
<evidence type="ECO:0000313" key="3">
    <source>
        <dbReference type="Proteomes" id="UP001472677"/>
    </source>
</evidence>
<dbReference type="CDD" id="cd00371">
    <property type="entry name" value="HMA"/>
    <property type="match status" value="1"/>
</dbReference>